<dbReference type="EMBL" id="VCGU01000458">
    <property type="protein sequence ID" value="TRY64244.1"/>
    <property type="molecule type" value="Genomic_DNA"/>
</dbReference>
<dbReference type="PANTHER" id="PTHR12864">
    <property type="entry name" value="RAN BINDING PROTEIN 9-RELATED"/>
    <property type="match status" value="1"/>
</dbReference>
<dbReference type="Gene3D" id="2.60.120.920">
    <property type="match status" value="2"/>
</dbReference>
<dbReference type="SMART" id="SM00449">
    <property type="entry name" value="SPRY"/>
    <property type="match status" value="2"/>
</dbReference>
<dbReference type="AlphaFoldDB" id="A0A553NFL8"/>
<protein>
    <recommendedName>
        <fullName evidence="2">B30.2/SPRY domain-containing protein</fullName>
    </recommendedName>
</protein>
<name>A0A553NFL8_TIGCA</name>
<keyword evidence="4" id="KW-1185">Reference proteome</keyword>
<organism evidence="3 4">
    <name type="scientific">Tigriopus californicus</name>
    <name type="common">Marine copepod</name>
    <dbReference type="NCBI Taxonomy" id="6832"/>
    <lineage>
        <taxon>Eukaryota</taxon>
        <taxon>Metazoa</taxon>
        <taxon>Ecdysozoa</taxon>
        <taxon>Arthropoda</taxon>
        <taxon>Crustacea</taxon>
        <taxon>Multicrustacea</taxon>
        <taxon>Hexanauplia</taxon>
        <taxon>Copepoda</taxon>
        <taxon>Harpacticoida</taxon>
        <taxon>Harpacticidae</taxon>
        <taxon>Tigriopus</taxon>
    </lineage>
</organism>
<feature type="domain" description="B30.2/SPRY" evidence="2">
    <location>
        <begin position="152"/>
        <end position="350"/>
    </location>
</feature>
<comment type="caution">
    <text evidence="3">The sequence shown here is derived from an EMBL/GenBank/DDBJ whole genome shotgun (WGS) entry which is preliminary data.</text>
</comment>
<dbReference type="Pfam" id="PF00622">
    <property type="entry name" value="SPRY"/>
    <property type="match status" value="2"/>
</dbReference>
<feature type="region of interest" description="Disordered" evidence="1">
    <location>
        <begin position="106"/>
        <end position="132"/>
    </location>
</feature>
<feature type="non-terminal residue" evidence="3">
    <location>
        <position position="588"/>
    </location>
</feature>
<evidence type="ECO:0000313" key="3">
    <source>
        <dbReference type="EMBL" id="TRY64244.1"/>
    </source>
</evidence>
<dbReference type="InterPro" id="IPR050618">
    <property type="entry name" value="Ubq-SigPath_Reg"/>
</dbReference>
<gene>
    <name evidence="3" type="ORF">TCAL_10975</name>
</gene>
<dbReference type="Proteomes" id="UP000318571">
    <property type="component" value="Chromosome 10"/>
</dbReference>
<accession>A0A553NFL8</accession>
<evidence type="ECO:0000259" key="2">
    <source>
        <dbReference type="PROSITE" id="PS50188"/>
    </source>
</evidence>
<dbReference type="InterPro" id="IPR043136">
    <property type="entry name" value="B30.2/SPRY_sf"/>
</dbReference>
<dbReference type="InterPro" id="IPR003877">
    <property type="entry name" value="SPRY_dom"/>
</dbReference>
<evidence type="ECO:0000256" key="1">
    <source>
        <dbReference type="SAM" id="MobiDB-lite"/>
    </source>
</evidence>
<dbReference type="InterPro" id="IPR001870">
    <property type="entry name" value="B30.2/SPRY"/>
</dbReference>
<dbReference type="SUPFAM" id="SSF49899">
    <property type="entry name" value="Concanavalin A-like lectins/glucanases"/>
    <property type="match status" value="2"/>
</dbReference>
<evidence type="ECO:0000313" key="4">
    <source>
        <dbReference type="Proteomes" id="UP000318571"/>
    </source>
</evidence>
<dbReference type="InterPro" id="IPR013320">
    <property type="entry name" value="ConA-like_dom_sf"/>
</dbReference>
<dbReference type="STRING" id="6832.A0A553NFL8"/>
<dbReference type="InterPro" id="IPR035783">
    <property type="entry name" value="SPRYD3_SPRY"/>
</dbReference>
<sequence length="588" mass="63771">MNPGPGPALQTVTGEQVWAIIRQMQRRGGELREAFPAAPALPRLGGEGRGGAVGPPPPPFHLGRGAPEFPRVPLVVGNVGNAVGHALDGRAGFAHLADERPLTDVGPLSAEGGLPPRIAQSRGLDGDDALAGEEINGSDFRRRRKGAPWLPQHGSRSENVSDGTYLFRQVSVMVDDEDDARICNIQKDGHTLTYAPEQDARTGMAGLYIAPHPLGDLRSYFEVEIKGKSPQMSCMITVGLCSRNYPLDIQPGWTSESIAMCLGDGLLYRGRPRGTLYGPRCYPGDRVGCGIRRSNQGPNHFVQVYFTVNGKESAPAVGFQLPPGGLHPVVGLQNTGEQVQLHLFTGYSPEEDIMLVDGGDEEDWVRMHDIRITPGQMLEYVGRGKSLVDVGIAQAKTAISTRNHYFEIEIVDPGSHCYIAIGLAHKDYPKSRHPGWNKGSIAYHADDGKIFAGSGVGAPFGPKCYKGDVMGCGILFPKNYVCKSDSDEELEQQSGCKLDERPEDYANYYSIAGLVCDSGDDEEEEEDDERLNDQGLIQSGVQVEIYFTRNGTLVGRKTLRIPKGGFFPTIGMMSSNEKVRVDLKPLTG</sequence>
<dbReference type="CDD" id="cd12908">
    <property type="entry name" value="SPRYD3"/>
    <property type="match status" value="1"/>
</dbReference>
<dbReference type="PROSITE" id="PS50188">
    <property type="entry name" value="B302_SPRY"/>
    <property type="match status" value="1"/>
</dbReference>
<dbReference type="OMA" id="EMVIDSC"/>
<feature type="region of interest" description="Disordered" evidence="1">
    <location>
        <begin position="40"/>
        <end position="65"/>
    </location>
</feature>
<reference evidence="3 4" key="1">
    <citation type="journal article" date="2018" name="Nat. Ecol. Evol.">
        <title>Genomic signatures of mitonuclear coevolution across populations of Tigriopus californicus.</title>
        <authorList>
            <person name="Barreto F.S."/>
            <person name="Watson E.T."/>
            <person name="Lima T.G."/>
            <person name="Willett C.S."/>
            <person name="Edmands S."/>
            <person name="Li W."/>
            <person name="Burton R.S."/>
        </authorList>
    </citation>
    <scope>NUCLEOTIDE SEQUENCE [LARGE SCALE GENOMIC DNA]</scope>
    <source>
        <strain evidence="3 4">San Diego</strain>
    </source>
</reference>
<proteinExistence type="predicted"/>